<evidence type="ECO:0000313" key="2">
    <source>
        <dbReference type="Proteomes" id="UP000799754"/>
    </source>
</evidence>
<accession>A0ACB6S983</accession>
<reference evidence="1" key="1">
    <citation type="journal article" date="2020" name="Stud. Mycol.">
        <title>101 Dothideomycetes genomes: a test case for predicting lifestyles and emergence of pathogens.</title>
        <authorList>
            <person name="Haridas S."/>
            <person name="Albert R."/>
            <person name="Binder M."/>
            <person name="Bloem J."/>
            <person name="Labutti K."/>
            <person name="Salamov A."/>
            <person name="Andreopoulos B."/>
            <person name="Baker S."/>
            <person name="Barry K."/>
            <person name="Bills G."/>
            <person name="Bluhm B."/>
            <person name="Cannon C."/>
            <person name="Castanera R."/>
            <person name="Culley D."/>
            <person name="Daum C."/>
            <person name="Ezra D."/>
            <person name="Gonzalez J."/>
            <person name="Henrissat B."/>
            <person name="Kuo A."/>
            <person name="Liang C."/>
            <person name="Lipzen A."/>
            <person name="Lutzoni F."/>
            <person name="Magnuson J."/>
            <person name="Mondo S."/>
            <person name="Nolan M."/>
            <person name="Ohm R."/>
            <person name="Pangilinan J."/>
            <person name="Park H.-J."/>
            <person name="Ramirez L."/>
            <person name="Alfaro M."/>
            <person name="Sun H."/>
            <person name="Tritt A."/>
            <person name="Yoshinaga Y."/>
            <person name="Zwiers L.-H."/>
            <person name="Turgeon B."/>
            <person name="Goodwin S."/>
            <person name="Spatafora J."/>
            <person name="Crous P."/>
            <person name="Grigoriev I."/>
        </authorList>
    </citation>
    <scope>NUCLEOTIDE SEQUENCE</scope>
    <source>
        <strain evidence="1">CBS 525.71</strain>
    </source>
</reference>
<gene>
    <name evidence="1" type="ORF">BU25DRAFT_259539</name>
</gene>
<dbReference type="EMBL" id="MU006707">
    <property type="protein sequence ID" value="KAF2630538.1"/>
    <property type="molecule type" value="Genomic_DNA"/>
</dbReference>
<keyword evidence="2" id="KW-1185">Reference proteome</keyword>
<evidence type="ECO:0000313" key="1">
    <source>
        <dbReference type="EMBL" id="KAF2630538.1"/>
    </source>
</evidence>
<dbReference type="Proteomes" id="UP000799754">
    <property type="component" value="Unassembled WGS sequence"/>
</dbReference>
<sequence>MQRKATSTISHWIVHTSNPAEGTPLRSAFSADCPYWRSSRELGRYTALLRQHFFSLLSPYANIVQPAEQEIPSVISHLPQFSHLLCNPCRSVVPYKTLYHHLRHHHNIRHLFCKTIIPKYEDLSVSQTNANIEPLPAGSSPLEFLASPEPGYFCLHCDYTTVSWDVLLDHFF</sequence>
<organism evidence="1 2">
    <name type="scientific">Macroventuria anomochaeta</name>
    <dbReference type="NCBI Taxonomy" id="301207"/>
    <lineage>
        <taxon>Eukaryota</taxon>
        <taxon>Fungi</taxon>
        <taxon>Dikarya</taxon>
        <taxon>Ascomycota</taxon>
        <taxon>Pezizomycotina</taxon>
        <taxon>Dothideomycetes</taxon>
        <taxon>Pleosporomycetidae</taxon>
        <taxon>Pleosporales</taxon>
        <taxon>Pleosporineae</taxon>
        <taxon>Didymellaceae</taxon>
        <taxon>Macroventuria</taxon>
    </lineage>
</organism>
<name>A0ACB6S983_9PLEO</name>
<protein>
    <submittedName>
        <fullName evidence="1">Uncharacterized protein</fullName>
    </submittedName>
</protein>
<proteinExistence type="predicted"/>
<comment type="caution">
    <text evidence="1">The sequence shown here is derived from an EMBL/GenBank/DDBJ whole genome shotgun (WGS) entry which is preliminary data.</text>
</comment>